<dbReference type="STRING" id="471855.Shel_15250"/>
<dbReference type="HAMAP" id="MF_00278">
    <property type="entry name" value="HisH"/>
    <property type="match status" value="1"/>
</dbReference>
<proteinExistence type="inferred from homology"/>
<feature type="active site" evidence="11 12">
    <location>
        <position position="202"/>
    </location>
</feature>
<keyword evidence="14" id="KW-0808">Transferase</keyword>
<evidence type="ECO:0000256" key="5">
    <source>
        <dbReference type="ARBA" id="ARBA00022962"/>
    </source>
</evidence>
<feature type="active site" description="Nucleophile" evidence="11 12">
    <location>
        <position position="82"/>
    </location>
</feature>
<dbReference type="EC" id="3.5.1.2" evidence="11"/>
<evidence type="ECO:0000256" key="1">
    <source>
        <dbReference type="ARBA" id="ARBA00005091"/>
    </source>
</evidence>
<comment type="pathway">
    <text evidence="1 11">Amino-acid biosynthesis; L-histidine biosynthesis; L-histidine from 5-phospho-alpha-D-ribose 1-diphosphate: step 5/9.</text>
</comment>
<dbReference type="Proteomes" id="UP000002026">
    <property type="component" value="Chromosome"/>
</dbReference>
<dbReference type="EMBL" id="CP001684">
    <property type="protein sequence ID" value="ACV22545.1"/>
    <property type="molecule type" value="Genomic_DNA"/>
</dbReference>
<dbReference type="PROSITE" id="PS51273">
    <property type="entry name" value="GATASE_TYPE_1"/>
    <property type="match status" value="1"/>
</dbReference>
<evidence type="ECO:0000256" key="4">
    <source>
        <dbReference type="ARBA" id="ARBA00022801"/>
    </source>
</evidence>
<feature type="domain" description="Glutamine amidotransferase" evidence="13">
    <location>
        <begin position="6"/>
        <end position="215"/>
    </location>
</feature>
<dbReference type="PANTHER" id="PTHR42701">
    <property type="entry name" value="IMIDAZOLE GLYCEROL PHOSPHATE SYNTHASE SUBUNIT HISH"/>
    <property type="match status" value="1"/>
</dbReference>
<gene>
    <name evidence="11" type="primary">hisH</name>
    <name evidence="14" type="ordered locus">Shel_15250</name>
</gene>
<evidence type="ECO:0000256" key="9">
    <source>
        <dbReference type="ARBA" id="ARBA00047838"/>
    </source>
</evidence>
<dbReference type="EC" id="4.3.2.10" evidence="11"/>
<dbReference type="InterPro" id="IPR017926">
    <property type="entry name" value="GATASE"/>
</dbReference>
<dbReference type="KEGG" id="shi:Shel_15250"/>
<keyword evidence="5 11" id="KW-0315">Glutamine amidotransferase</keyword>
<comment type="subcellular location">
    <subcellularLocation>
        <location evidence="11">Cytoplasm</location>
    </subcellularLocation>
</comment>
<dbReference type="SUPFAM" id="SSF52317">
    <property type="entry name" value="Class I glutamine amidotransferase-like"/>
    <property type="match status" value="1"/>
</dbReference>
<dbReference type="eggNOG" id="COG0118">
    <property type="taxonomic scope" value="Bacteria"/>
</dbReference>
<dbReference type="GO" id="GO:0005737">
    <property type="term" value="C:cytoplasm"/>
    <property type="evidence" value="ECO:0007669"/>
    <property type="project" value="UniProtKB-SubCell"/>
</dbReference>
<keyword evidence="4 11" id="KW-0378">Hydrolase</keyword>
<evidence type="ECO:0000313" key="15">
    <source>
        <dbReference type="Proteomes" id="UP000002026"/>
    </source>
</evidence>
<reference evidence="14 15" key="1">
    <citation type="journal article" date="2009" name="Stand. Genomic Sci.">
        <title>Complete genome sequence of Slackia heliotrinireducens type strain (RHS 1).</title>
        <authorList>
            <person name="Pukall R."/>
            <person name="Lapidus A."/>
            <person name="Nolan M."/>
            <person name="Copeland A."/>
            <person name="Glavina Del Rio T."/>
            <person name="Lucas S."/>
            <person name="Chen F."/>
            <person name="Tice H."/>
            <person name="Cheng J.F."/>
            <person name="Chertkov O."/>
            <person name="Bruce D."/>
            <person name="Goodwin L."/>
            <person name="Kuske C."/>
            <person name="Brettin T."/>
            <person name="Detter J.C."/>
            <person name="Han C."/>
            <person name="Pitluck S."/>
            <person name="Pati A."/>
            <person name="Mavrommatis K."/>
            <person name="Ivanova N."/>
            <person name="Ovchinnikova G."/>
            <person name="Chen A."/>
            <person name="Palaniappan K."/>
            <person name="Schneider S."/>
            <person name="Rohde M."/>
            <person name="Chain P."/>
            <person name="D'haeseleer P."/>
            <person name="Goker M."/>
            <person name="Bristow J."/>
            <person name="Eisen J.A."/>
            <person name="Markowitz V."/>
            <person name="Kyrpides N.C."/>
            <person name="Klenk H.P."/>
            <person name="Hugenholtz P."/>
        </authorList>
    </citation>
    <scope>NUCLEOTIDE SEQUENCE [LARGE SCALE GENOMIC DNA]</scope>
    <source>
        <strain evidence="15">ATCC 29202 / DSM 20476 / NCTC 11029 / RHS 1</strain>
    </source>
</reference>
<dbReference type="Gene3D" id="3.40.50.880">
    <property type="match status" value="1"/>
</dbReference>
<organism evidence="14 15">
    <name type="scientific">Slackia heliotrinireducens (strain ATCC 29202 / DSM 20476 / NCTC 11029 / RHS 1)</name>
    <name type="common">Peptococcus heliotrinreducens</name>
    <dbReference type="NCBI Taxonomy" id="471855"/>
    <lineage>
        <taxon>Bacteria</taxon>
        <taxon>Bacillati</taxon>
        <taxon>Actinomycetota</taxon>
        <taxon>Coriobacteriia</taxon>
        <taxon>Eggerthellales</taxon>
        <taxon>Eggerthellaceae</taxon>
        <taxon>Slackia</taxon>
    </lineage>
</organism>
<evidence type="ECO:0000256" key="6">
    <source>
        <dbReference type="ARBA" id="ARBA00023102"/>
    </source>
</evidence>
<evidence type="ECO:0000256" key="10">
    <source>
        <dbReference type="ARBA" id="ARBA00049534"/>
    </source>
</evidence>
<keyword evidence="11" id="KW-0963">Cytoplasm</keyword>
<dbReference type="Pfam" id="PF00117">
    <property type="entry name" value="GATase"/>
    <property type="match status" value="1"/>
</dbReference>
<dbReference type="InterPro" id="IPR010139">
    <property type="entry name" value="Imidazole-glycPsynth_HisH"/>
</dbReference>
<evidence type="ECO:0000256" key="2">
    <source>
        <dbReference type="ARBA" id="ARBA00011152"/>
    </source>
</evidence>
<dbReference type="RefSeq" id="WP_012798647.1">
    <property type="nucleotide sequence ID" value="NC_013165.1"/>
</dbReference>
<accession>C7N6L0</accession>
<comment type="subunit">
    <text evidence="2 11">Heterodimer of HisH and HisF.</text>
</comment>
<evidence type="ECO:0000256" key="8">
    <source>
        <dbReference type="ARBA" id="ARBA00025299"/>
    </source>
</evidence>
<evidence type="ECO:0000313" key="14">
    <source>
        <dbReference type="EMBL" id="ACV22545.1"/>
    </source>
</evidence>
<dbReference type="AlphaFoldDB" id="C7N6L0"/>
<comment type="catalytic activity">
    <reaction evidence="10 11">
        <text>L-glutamine + H2O = L-glutamate + NH4(+)</text>
        <dbReference type="Rhea" id="RHEA:15889"/>
        <dbReference type="ChEBI" id="CHEBI:15377"/>
        <dbReference type="ChEBI" id="CHEBI:28938"/>
        <dbReference type="ChEBI" id="CHEBI:29985"/>
        <dbReference type="ChEBI" id="CHEBI:58359"/>
        <dbReference type="EC" id="3.5.1.2"/>
    </reaction>
</comment>
<dbReference type="GO" id="GO:0004359">
    <property type="term" value="F:glutaminase activity"/>
    <property type="evidence" value="ECO:0007669"/>
    <property type="project" value="UniProtKB-EC"/>
</dbReference>
<dbReference type="PANTHER" id="PTHR42701:SF1">
    <property type="entry name" value="IMIDAZOLE GLYCEROL PHOSPHATE SYNTHASE SUBUNIT HISH"/>
    <property type="match status" value="1"/>
</dbReference>
<dbReference type="GO" id="GO:0000105">
    <property type="term" value="P:L-histidine biosynthetic process"/>
    <property type="evidence" value="ECO:0007669"/>
    <property type="project" value="UniProtKB-UniRule"/>
</dbReference>
<dbReference type="GO" id="GO:0016829">
    <property type="term" value="F:lyase activity"/>
    <property type="evidence" value="ECO:0007669"/>
    <property type="project" value="UniProtKB-KW"/>
</dbReference>
<keyword evidence="3 11" id="KW-0028">Amino-acid biosynthesis</keyword>
<dbReference type="HOGENOM" id="CLU_071837_2_2_11"/>
<dbReference type="UniPathway" id="UPA00031">
    <property type="reaction ID" value="UER00010"/>
</dbReference>
<evidence type="ECO:0000256" key="3">
    <source>
        <dbReference type="ARBA" id="ARBA00022605"/>
    </source>
</evidence>
<evidence type="ECO:0000256" key="12">
    <source>
        <dbReference type="PIRSR" id="PIRSR000495-1"/>
    </source>
</evidence>
<evidence type="ECO:0000256" key="7">
    <source>
        <dbReference type="ARBA" id="ARBA00023239"/>
    </source>
</evidence>
<keyword evidence="6 11" id="KW-0368">Histidine biosynthesis</keyword>
<protein>
    <recommendedName>
        <fullName evidence="11">Imidazole glycerol phosphate synthase subunit HisH</fullName>
        <ecNumber evidence="11">4.3.2.10</ecNumber>
    </recommendedName>
    <alternativeName>
        <fullName evidence="11">IGP synthase glutaminase subunit</fullName>
        <ecNumber evidence="11">3.5.1.2</ecNumber>
    </alternativeName>
    <alternativeName>
        <fullName evidence="11">IGP synthase subunit HisH</fullName>
    </alternativeName>
    <alternativeName>
        <fullName evidence="11">ImGP synthase subunit HisH</fullName>
        <shortName evidence="11">IGPS subunit HisH</shortName>
    </alternativeName>
</protein>
<comment type="function">
    <text evidence="8 11">IGPS catalyzes the conversion of PRFAR and glutamine to IGP, AICAR and glutamate. The HisH subunit catalyzes the hydrolysis of glutamine to glutamate and ammonia as part of the synthesis of IGP and AICAR. The resulting ammonia molecule is channeled to the active site of HisF.</text>
</comment>
<sequence length="221" mass="23627">MTKNIVVVDYHKGNLSSVERGLDDAGASALISDKPADIESADGVVIPGVGAFADAMAFMNESGQAEALRTAIAQGKPFLGICLGTQLMFDRGCENVPQDGSVGFERDGVYWVEGLGFLKGACVRLPEVGLKVPHVGWDQVSITEAGQTCALLTPDMDGRNFYFTHSYVSVPEDPEVIAATTDYAKVFPSIVCKGNAFGCQFHPEKSSRTGALIMQRFVELV</sequence>
<dbReference type="PIRSF" id="PIRSF000495">
    <property type="entry name" value="Amidotransf_hisH"/>
    <property type="match status" value="1"/>
</dbReference>
<keyword evidence="15" id="KW-1185">Reference proteome</keyword>
<dbReference type="CDD" id="cd01748">
    <property type="entry name" value="GATase1_IGP_Synthase"/>
    <property type="match status" value="1"/>
</dbReference>
<dbReference type="InterPro" id="IPR029062">
    <property type="entry name" value="Class_I_gatase-like"/>
</dbReference>
<dbReference type="NCBIfam" id="TIGR01855">
    <property type="entry name" value="IMP_synth_hisH"/>
    <property type="match status" value="1"/>
</dbReference>
<evidence type="ECO:0000259" key="13">
    <source>
        <dbReference type="Pfam" id="PF00117"/>
    </source>
</evidence>
<keyword evidence="7 11" id="KW-0456">Lyase</keyword>
<name>C7N6L0_SLAHD</name>
<evidence type="ECO:0000256" key="11">
    <source>
        <dbReference type="HAMAP-Rule" id="MF_00278"/>
    </source>
</evidence>
<dbReference type="GO" id="GO:0000107">
    <property type="term" value="F:imidazoleglycerol-phosphate synthase activity"/>
    <property type="evidence" value="ECO:0007669"/>
    <property type="project" value="UniProtKB-UniRule"/>
</dbReference>
<feature type="active site" evidence="11 12">
    <location>
        <position position="204"/>
    </location>
</feature>
<comment type="catalytic activity">
    <reaction evidence="9 11">
        <text>5-[(5-phospho-1-deoxy-D-ribulos-1-ylimino)methylamino]-1-(5-phospho-beta-D-ribosyl)imidazole-4-carboxamide + L-glutamine = D-erythro-1-(imidazol-4-yl)glycerol 3-phosphate + 5-amino-1-(5-phospho-beta-D-ribosyl)imidazole-4-carboxamide + L-glutamate + H(+)</text>
        <dbReference type="Rhea" id="RHEA:24793"/>
        <dbReference type="ChEBI" id="CHEBI:15378"/>
        <dbReference type="ChEBI" id="CHEBI:29985"/>
        <dbReference type="ChEBI" id="CHEBI:58278"/>
        <dbReference type="ChEBI" id="CHEBI:58359"/>
        <dbReference type="ChEBI" id="CHEBI:58475"/>
        <dbReference type="ChEBI" id="CHEBI:58525"/>
        <dbReference type="EC" id="4.3.2.10"/>
    </reaction>
</comment>